<gene>
    <name evidence="1" type="ORF">SPELUC_LOCUS16987</name>
</gene>
<dbReference type="Proteomes" id="UP000789366">
    <property type="component" value="Unassembled WGS sequence"/>
</dbReference>
<feature type="non-terminal residue" evidence="1">
    <location>
        <position position="1"/>
    </location>
</feature>
<organism evidence="1 2">
    <name type="scientific">Cetraspora pellucida</name>
    <dbReference type="NCBI Taxonomy" id="1433469"/>
    <lineage>
        <taxon>Eukaryota</taxon>
        <taxon>Fungi</taxon>
        <taxon>Fungi incertae sedis</taxon>
        <taxon>Mucoromycota</taxon>
        <taxon>Glomeromycotina</taxon>
        <taxon>Glomeromycetes</taxon>
        <taxon>Diversisporales</taxon>
        <taxon>Gigasporaceae</taxon>
        <taxon>Cetraspora</taxon>
    </lineage>
</organism>
<keyword evidence="2" id="KW-1185">Reference proteome</keyword>
<reference evidence="1" key="1">
    <citation type="submission" date="2021-06" db="EMBL/GenBank/DDBJ databases">
        <authorList>
            <person name="Kallberg Y."/>
            <person name="Tangrot J."/>
            <person name="Rosling A."/>
        </authorList>
    </citation>
    <scope>NUCLEOTIDE SEQUENCE</scope>
    <source>
        <strain evidence="1">28 12/20/2015</strain>
    </source>
</reference>
<name>A0ACA9RD67_9GLOM</name>
<dbReference type="EMBL" id="CAJVPW010066473">
    <property type="protein sequence ID" value="CAG8788204.1"/>
    <property type="molecule type" value="Genomic_DNA"/>
</dbReference>
<accession>A0ACA9RD67</accession>
<protein>
    <submittedName>
        <fullName evidence="1">15430_t:CDS:1</fullName>
    </submittedName>
</protein>
<sequence length="188" mass="21769">MNTQRWRLPTITQTNPKEEIVVEWTSQIEQSYTQMQLKKDIQQVEQKLGNERSFRKTSNEPRSKERFSGSISEAINITKTKRSHQLDTELSRWNSESLSERASNSSERTMDIGTTRLSKNSSTNNSPTRQLQTPNRISEEPRTTVQGNPGDTPCKICFGKYGQHEYRYCPDAICNKCRRKGHTHKDCL</sequence>
<evidence type="ECO:0000313" key="2">
    <source>
        <dbReference type="Proteomes" id="UP000789366"/>
    </source>
</evidence>
<comment type="caution">
    <text evidence="1">The sequence shown here is derived from an EMBL/GenBank/DDBJ whole genome shotgun (WGS) entry which is preliminary data.</text>
</comment>
<evidence type="ECO:0000313" key="1">
    <source>
        <dbReference type="EMBL" id="CAG8788204.1"/>
    </source>
</evidence>
<proteinExistence type="predicted"/>
<feature type="non-terminal residue" evidence="1">
    <location>
        <position position="188"/>
    </location>
</feature>